<dbReference type="AlphaFoldDB" id="A0AAW0RT51"/>
<dbReference type="EMBL" id="JAAHCF010000292">
    <property type="protein sequence ID" value="KAK8145417.1"/>
    <property type="molecule type" value="Genomic_DNA"/>
</dbReference>
<organism evidence="4 5">
    <name type="scientific">Beauveria asiatica</name>
    <dbReference type="NCBI Taxonomy" id="1069075"/>
    <lineage>
        <taxon>Eukaryota</taxon>
        <taxon>Fungi</taxon>
        <taxon>Dikarya</taxon>
        <taxon>Ascomycota</taxon>
        <taxon>Pezizomycotina</taxon>
        <taxon>Sordariomycetes</taxon>
        <taxon>Hypocreomycetidae</taxon>
        <taxon>Hypocreales</taxon>
        <taxon>Cordycipitaceae</taxon>
        <taxon>Beauveria</taxon>
    </lineage>
</organism>
<comment type="catalytic activity">
    <reaction evidence="2">
        <text>N(6)-D-ribulosyl-L-lysyl-[protein] + ATP = N(6)-(3-O-phospho-D-ribulosyl)-L-lysyl-[protein] + ADP + H(+)</text>
        <dbReference type="Rhea" id="RHEA:48432"/>
        <dbReference type="Rhea" id="RHEA-COMP:12103"/>
        <dbReference type="Rhea" id="RHEA-COMP:12104"/>
        <dbReference type="ChEBI" id="CHEBI:15378"/>
        <dbReference type="ChEBI" id="CHEBI:30616"/>
        <dbReference type="ChEBI" id="CHEBI:90418"/>
        <dbReference type="ChEBI" id="CHEBI:90420"/>
        <dbReference type="ChEBI" id="CHEBI:456216"/>
        <dbReference type="EC" id="2.7.1.172"/>
    </reaction>
    <physiologicalReaction direction="left-to-right" evidence="2">
        <dbReference type="Rhea" id="RHEA:48433"/>
    </physiologicalReaction>
</comment>
<evidence type="ECO:0000256" key="1">
    <source>
        <dbReference type="ARBA" id="ARBA00011961"/>
    </source>
</evidence>
<dbReference type="EC" id="2.7.1.172" evidence="1"/>
<protein>
    <recommendedName>
        <fullName evidence="1">protein-ribulosamine 3-kinase</fullName>
        <ecNumber evidence="1">2.7.1.172</ecNumber>
    </recommendedName>
</protein>
<dbReference type="PANTHER" id="PTHR12149:SF8">
    <property type="entry name" value="PROTEIN-RIBULOSAMINE 3-KINASE"/>
    <property type="match status" value="1"/>
</dbReference>
<evidence type="ECO:0000256" key="2">
    <source>
        <dbReference type="ARBA" id="ARBA00048655"/>
    </source>
</evidence>
<dbReference type="Pfam" id="PF03881">
    <property type="entry name" value="Fructosamin_kin"/>
    <property type="match status" value="1"/>
</dbReference>
<evidence type="ECO:0000313" key="4">
    <source>
        <dbReference type="EMBL" id="KAK8145417.1"/>
    </source>
</evidence>
<accession>A0AAW0RT51</accession>
<dbReference type="InterPro" id="IPR011009">
    <property type="entry name" value="Kinase-like_dom_sf"/>
</dbReference>
<feature type="region of interest" description="Disordered" evidence="3">
    <location>
        <begin position="1"/>
        <end position="64"/>
    </location>
</feature>
<dbReference type="Gene3D" id="3.90.1200.10">
    <property type="match status" value="1"/>
</dbReference>
<sequence length="411" mass="45240">MDMSIPPRVSTKLSSTPSQYGSVEQTNIPSSSDMGAAGHSQTAISTPPTPSTPPAPQEKPDHGQRIETDQNIKAGKYSGSSHISSLPPLPSSDAKLFASALPAGCHFVEATAYGSSLWTQTAKITAVSDAGEECAFFLKTASGELGEAMFKGEFEGMSAIHQTMPDFSPKPIAWGRCTDTTDLFFFLSAFVRMDQGHIPDVGKLCAKLAKMHRESVSPTGQFGFHVTTCNGNIPQNNTWNESWEVFFSNGLRYMLALDVKVNGEQPELVEAMQPIFDCVIPRLLGPLEQGPNRIRPALVHGDLWFGNCSTNLDTDEPVIFDAAAFYAHNEYELGNWRPARNLLNTAHLDVYKTLNPPCHPAAEFEDRIMLYEIRFNLHFCILLSGLKDTKKEMILNMNYLANKYPLKESKG</sequence>
<dbReference type="SUPFAM" id="SSF56112">
    <property type="entry name" value="Protein kinase-like (PK-like)"/>
    <property type="match status" value="1"/>
</dbReference>
<name>A0AAW0RT51_9HYPO</name>
<dbReference type="InterPro" id="IPR016477">
    <property type="entry name" value="Fructo-/Ketosamine-3-kinase"/>
</dbReference>
<dbReference type="PANTHER" id="PTHR12149">
    <property type="entry name" value="FRUCTOSAMINE 3 KINASE-RELATED PROTEIN"/>
    <property type="match status" value="1"/>
</dbReference>
<feature type="compositionally biased region" description="Polar residues" evidence="3">
    <location>
        <begin position="11"/>
        <end position="33"/>
    </location>
</feature>
<dbReference type="Proteomes" id="UP001397290">
    <property type="component" value="Unassembled WGS sequence"/>
</dbReference>
<feature type="compositionally biased region" description="Pro residues" evidence="3">
    <location>
        <begin position="47"/>
        <end position="57"/>
    </location>
</feature>
<dbReference type="GO" id="GO:0102193">
    <property type="term" value="F:protein-ribulosamine 3-kinase activity"/>
    <property type="evidence" value="ECO:0007669"/>
    <property type="project" value="UniProtKB-EC"/>
</dbReference>
<reference evidence="4 5" key="1">
    <citation type="submission" date="2020-02" db="EMBL/GenBank/DDBJ databases">
        <title>Comparative genomics of the hypocrealean fungal genus Beauvera.</title>
        <authorList>
            <person name="Showalter D.N."/>
            <person name="Bushley K.E."/>
            <person name="Rehner S.A."/>
        </authorList>
    </citation>
    <scope>NUCLEOTIDE SEQUENCE [LARGE SCALE GENOMIC DNA]</scope>
    <source>
        <strain evidence="4 5">ARSEF4384</strain>
    </source>
</reference>
<keyword evidence="5" id="KW-1185">Reference proteome</keyword>
<evidence type="ECO:0000256" key="3">
    <source>
        <dbReference type="SAM" id="MobiDB-lite"/>
    </source>
</evidence>
<evidence type="ECO:0000313" key="5">
    <source>
        <dbReference type="Proteomes" id="UP001397290"/>
    </source>
</evidence>
<gene>
    <name evidence="4" type="ORF">G3M48_004476</name>
</gene>
<comment type="caution">
    <text evidence="4">The sequence shown here is derived from an EMBL/GenBank/DDBJ whole genome shotgun (WGS) entry which is preliminary data.</text>
</comment>
<proteinExistence type="predicted"/>